<evidence type="ECO:0000313" key="3">
    <source>
        <dbReference type="Proteomes" id="UP000036464"/>
    </source>
</evidence>
<protein>
    <recommendedName>
        <fullName evidence="1">YqaJ viral recombinase domain-containing protein</fullName>
    </recommendedName>
</protein>
<reference evidence="2 3" key="1">
    <citation type="submission" date="2015-05" db="EMBL/GenBank/DDBJ databases">
        <title>Genome sequence of Mycobacterium heraklionense Davo strain.</title>
        <authorList>
            <person name="Greninger A.L."/>
            <person name="Cunningham G."/>
            <person name="Miller S."/>
        </authorList>
    </citation>
    <scope>NUCLEOTIDE SEQUENCE [LARGE SCALE GENOMIC DNA]</scope>
    <source>
        <strain evidence="2 3">Davo</strain>
    </source>
</reference>
<dbReference type="Proteomes" id="UP000036464">
    <property type="component" value="Unassembled WGS sequence"/>
</dbReference>
<dbReference type="InterPro" id="IPR011604">
    <property type="entry name" value="PDDEXK-like_dom_sf"/>
</dbReference>
<dbReference type="EMBL" id="LDPO01000001">
    <property type="protein sequence ID" value="KLO31606.1"/>
    <property type="molecule type" value="Genomic_DNA"/>
</dbReference>
<evidence type="ECO:0000313" key="2">
    <source>
        <dbReference type="EMBL" id="KLO31606.1"/>
    </source>
</evidence>
<dbReference type="RefSeq" id="WP_047317392.1">
    <property type="nucleotide sequence ID" value="NZ_LDPO01000001.1"/>
</dbReference>
<feature type="domain" description="YqaJ viral recombinase" evidence="1">
    <location>
        <begin position="14"/>
        <end position="145"/>
    </location>
</feature>
<sequence length="297" mass="33303">MTALIEPGSPEWLQMITPSKVAAILGVSRWESPFRLWHRMKGNLPPEPPKDIFEVGHDFEPALAAIWRRKNPAWRLSRGEVQISNPDLSFPNVATLDRRAVRGSLRRVVEFKTARRMEDWGDEFTDQAPADYAAQVTFQMIVTGYTRYPAHLLVMGPYFNDHVYEIPYDEDIACRIVYRCSQFYESLKSDAPPPLDDSVATYEAVRQLHPDINAGEIAEIAPALACNVVDWHREHGNAEKSLLGYKTALLDAMGNAQIAECGGITVAKRTPAARGAVALRIEAKNHEALHDANRGAW</sequence>
<dbReference type="SUPFAM" id="SSF52980">
    <property type="entry name" value="Restriction endonuclease-like"/>
    <property type="match status" value="1"/>
</dbReference>
<dbReference type="InterPro" id="IPR011335">
    <property type="entry name" value="Restrct_endonuc-II-like"/>
</dbReference>
<comment type="caution">
    <text evidence="2">The sequence shown here is derived from an EMBL/GenBank/DDBJ whole genome shotgun (WGS) entry which is preliminary data.</text>
</comment>
<dbReference type="InterPro" id="IPR019080">
    <property type="entry name" value="YqaJ_viral_recombinase"/>
</dbReference>
<accession>A0ABR5FKY3</accession>
<dbReference type="Gene3D" id="3.90.320.10">
    <property type="match status" value="1"/>
</dbReference>
<gene>
    <name evidence="2" type="ORF">ABW16_01910</name>
</gene>
<proteinExistence type="predicted"/>
<dbReference type="Pfam" id="PF09588">
    <property type="entry name" value="YqaJ"/>
    <property type="match status" value="1"/>
</dbReference>
<evidence type="ECO:0000259" key="1">
    <source>
        <dbReference type="Pfam" id="PF09588"/>
    </source>
</evidence>
<organism evidence="2 3">
    <name type="scientific">Mycolicibacter heraklionensis</name>
    <dbReference type="NCBI Taxonomy" id="512402"/>
    <lineage>
        <taxon>Bacteria</taxon>
        <taxon>Bacillati</taxon>
        <taxon>Actinomycetota</taxon>
        <taxon>Actinomycetes</taxon>
        <taxon>Mycobacteriales</taxon>
        <taxon>Mycobacteriaceae</taxon>
        <taxon>Mycolicibacter</taxon>
    </lineage>
</organism>
<name>A0ABR5FKY3_9MYCO</name>
<keyword evidence="3" id="KW-1185">Reference proteome</keyword>